<keyword evidence="6" id="KW-0965">Cell junction</keyword>
<dbReference type="PANTHER" id="PTHR14102:SF4">
    <property type="entry name" value="PARTITIONING DEFECTIVE 6 HOMOLOG BETA"/>
    <property type="match status" value="1"/>
</dbReference>
<evidence type="ECO:0000256" key="3">
    <source>
        <dbReference type="ARBA" id="ARBA00004496"/>
    </source>
</evidence>
<dbReference type="PANTHER" id="PTHR14102">
    <property type="entry name" value="PAR-6-RELATED"/>
    <property type="match status" value="1"/>
</dbReference>
<name>A0A8C0EB22_BALMU</name>
<keyword evidence="5" id="KW-0963">Cytoplasm</keyword>
<keyword evidence="7" id="KW-0472">Membrane</keyword>
<dbReference type="Ensembl" id="ENSBMST00010033347.1">
    <property type="protein sequence ID" value="ENSBMSP00010030310.1"/>
    <property type="gene ID" value="ENSBMSG00010021930.1"/>
</dbReference>
<dbReference type="Gene3D" id="3.10.20.90">
    <property type="entry name" value="Phosphatidylinositol 3-kinase Catalytic Subunit, Chain A, domain 1"/>
    <property type="match status" value="1"/>
</dbReference>
<dbReference type="AlphaFoldDB" id="A0A8C0EB22"/>
<dbReference type="GO" id="GO:0070161">
    <property type="term" value="C:anchoring junction"/>
    <property type="evidence" value="ECO:0007669"/>
    <property type="project" value="UniProtKB-SubCell"/>
</dbReference>
<keyword evidence="4" id="KW-1003">Cell membrane</keyword>
<evidence type="ECO:0000256" key="4">
    <source>
        <dbReference type="ARBA" id="ARBA00022475"/>
    </source>
</evidence>
<dbReference type="GO" id="GO:0005634">
    <property type="term" value="C:nucleus"/>
    <property type="evidence" value="ECO:0007669"/>
    <property type="project" value="TreeGrafter"/>
</dbReference>
<protein>
    <recommendedName>
        <fullName evidence="8">PB1 domain-containing protein</fullName>
    </recommendedName>
</protein>
<dbReference type="GO" id="GO:0007098">
    <property type="term" value="P:centrosome cycle"/>
    <property type="evidence" value="ECO:0007669"/>
    <property type="project" value="TreeGrafter"/>
</dbReference>
<dbReference type="GO" id="GO:0016324">
    <property type="term" value="C:apical plasma membrane"/>
    <property type="evidence" value="ECO:0007669"/>
    <property type="project" value="TreeGrafter"/>
</dbReference>
<dbReference type="FunFam" id="3.10.20.90:FF:000031">
    <property type="entry name" value="Partitioning defective 6 homolog alpha"/>
    <property type="match status" value="1"/>
</dbReference>
<evidence type="ECO:0000256" key="2">
    <source>
        <dbReference type="ARBA" id="ARBA00004282"/>
    </source>
</evidence>
<dbReference type="SUPFAM" id="SSF54277">
    <property type="entry name" value="CAD &amp; PB1 domains"/>
    <property type="match status" value="1"/>
</dbReference>
<dbReference type="SMART" id="SM00666">
    <property type="entry name" value="PB1"/>
    <property type="match status" value="1"/>
</dbReference>
<evidence type="ECO:0000313" key="9">
    <source>
        <dbReference type="Ensembl" id="ENSBMSP00010030310.1"/>
    </source>
</evidence>
<dbReference type="InterPro" id="IPR000270">
    <property type="entry name" value="PB1_dom"/>
</dbReference>
<dbReference type="InterPro" id="IPR051741">
    <property type="entry name" value="PAR6_homolog"/>
</dbReference>
<evidence type="ECO:0000259" key="8">
    <source>
        <dbReference type="PROSITE" id="PS51745"/>
    </source>
</evidence>
<dbReference type="GO" id="GO:0005938">
    <property type="term" value="C:cell cortex"/>
    <property type="evidence" value="ECO:0007669"/>
    <property type="project" value="TreeGrafter"/>
</dbReference>
<dbReference type="OMA" id="MDIMIGY"/>
<evidence type="ECO:0000256" key="5">
    <source>
        <dbReference type="ARBA" id="ARBA00022490"/>
    </source>
</evidence>
<evidence type="ECO:0000256" key="7">
    <source>
        <dbReference type="ARBA" id="ARBA00023136"/>
    </source>
</evidence>
<evidence type="ECO:0000256" key="6">
    <source>
        <dbReference type="ARBA" id="ARBA00022949"/>
    </source>
</evidence>
<dbReference type="InterPro" id="IPR034868">
    <property type="entry name" value="PB1_Par6"/>
</dbReference>
<proteinExistence type="predicted"/>
<dbReference type="GeneTree" id="ENSGT00950000183211"/>
<dbReference type="Pfam" id="PF00564">
    <property type="entry name" value="PB1"/>
    <property type="match status" value="1"/>
</dbReference>
<reference evidence="9" key="1">
    <citation type="submission" date="2023-09" db="UniProtKB">
        <authorList>
            <consortium name="Ensembl"/>
        </authorList>
    </citation>
    <scope>IDENTIFICATION</scope>
</reference>
<comment type="subcellular location">
    <subcellularLocation>
        <location evidence="2">Cell junction</location>
    </subcellularLocation>
    <subcellularLocation>
        <location evidence="1">Cell membrane</location>
    </subcellularLocation>
    <subcellularLocation>
        <location evidence="3">Cytoplasm</location>
    </subcellularLocation>
</comment>
<evidence type="ECO:0000256" key="1">
    <source>
        <dbReference type="ARBA" id="ARBA00004236"/>
    </source>
</evidence>
<dbReference type="GO" id="GO:0007163">
    <property type="term" value="P:establishment or maintenance of cell polarity"/>
    <property type="evidence" value="ECO:0007669"/>
    <property type="project" value="TreeGrafter"/>
</dbReference>
<dbReference type="PROSITE" id="PS51745">
    <property type="entry name" value="PB1"/>
    <property type="match status" value="1"/>
</dbReference>
<dbReference type="GO" id="GO:0060341">
    <property type="term" value="P:regulation of cellular localization"/>
    <property type="evidence" value="ECO:0007669"/>
    <property type="project" value="TreeGrafter"/>
</dbReference>
<dbReference type="CDD" id="cd06403">
    <property type="entry name" value="PB1_Par6"/>
    <property type="match status" value="1"/>
</dbReference>
<sequence length="114" mass="13265">MNHSHRHQAGSSCLGTMEVKSKFGAEFRRLSLERSKPGKFEEFYRLLQHVHKIPSVDVLVGYEDIHGDLLPINNDDNYHKAVSTANPLLRIFIQKREEADYMIWGRHDKHILQA</sequence>
<dbReference type="InterPro" id="IPR053793">
    <property type="entry name" value="PB1-like"/>
</dbReference>
<feature type="domain" description="PB1" evidence="8">
    <location>
        <begin position="16"/>
        <end position="96"/>
    </location>
</feature>
<accession>A0A8C0EB22</accession>
<organism evidence="9">
    <name type="scientific">Balaenoptera musculus</name>
    <name type="common">Blue whale</name>
    <dbReference type="NCBI Taxonomy" id="9771"/>
    <lineage>
        <taxon>Eukaryota</taxon>
        <taxon>Metazoa</taxon>
        <taxon>Chordata</taxon>
        <taxon>Craniata</taxon>
        <taxon>Vertebrata</taxon>
        <taxon>Euteleostomi</taxon>
        <taxon>Mammalia</taxon>
        <taxon>Eutheria</taxon>
        <taxon>Laurasiatheria</taxon>
        <taxon>Artiodactyla</taxon>
        <taxon>Whippomorpha</taxon>
        <taxon>Cetacea</taxon>
        <taxon>Mysticeti</taxon>
        <taxon>Balaenopteridae</taxon>
        <taxon>Balaenoptera</taxon>
    </lineage>
</organism>